<name>A0A423VGF2_CYTCH</name>
<comment type="subcellular location">
    <subcellularLocation>
        <location evidence="1">Membrane</location>
    </subcellularLocation>
</comment>
<dbReference type="Pfam" id="PF13641">
    <property type="entry name" value="Glyco_tranf_2_3"/>
    <property type="match status" value="1"/>
</dbReference>
<evidence type="ECO:0000313" key="8">
    <source>
        <dbReference type="EMBL" id="ROV90077.1"/>
    </source>
</evidence>
<evidence type="ECO:0000313" key="9">
    <source>
        <dbReference type="Proteomes" id="UP000284375"/>
    </source>
</evidence>
<keyword evidence="4" id="KW-0812">Transmembrane</keyword>
<dbReference type="GO" id="GO:0016757">
    <property type="term" value="F:glycosyltransferase activity"/>
    <property type="evidence" value="ECO:0007669"/>
    <property type="project" value="UniProtKB-KW"/>
</dbReference>
<dbReference type="SUPFAM" id="SSF53448">
    <property type="entry name" value="Nucleotide-diphospho-sugar transferases"/>
    <property type="match status" value="1"/>
</dbReference>
<comment type="caution">
    <text evidence="8">The sequence shown here is derived from an EMBL/GenBank/DDBJ whole genome shotgun (WGS) entry which is preliminary data.</text>
</comment>
<dbReference type="Proteomes" id="UP000284375">
    <property type="component" value="Unassembled WGS sequence"/>
</dbReference>
<keyword evidence="3" id="KW-0808">Transferase</keyword>
<keyword evidence="9" id="KW-1185">Reference proteome</keyword>
<dbReference type="STRING" id="252740.A0A423VGF2"/>
<gene>
    <name evidence="8" type="ORF">VSDG_08384</name>
</gene>
<evidence type="ECO:0000256" key="2">
    <source>
        <dbReference type="ARBA" id="ARBA00022676"/>
    </source>
</evidence>
<dbReference type="PANTHER" id="PTHR47844">
    <property type="entry name" value="SYNTHASE CPS1, PUTATIVE (AFU_ORTHOLOGUE AFUA_7G02500)-RELATED"/>
    <property type="match status" value="1"/>
</dbReference>
<dbReference type="EMBL" id="LJZO01000053">
    <property type="protein sequence ID" value="ROV90077.1"/>
    <property type="molecule type" value="Genomic_DNA"/>
</dbReference>
<organism evidence="8 9">
    <name type="scientific">Cytospora chrysosperma</name>
    <name type="common">Cytospora canker fungus</name>
    <name type="synonym">Sphaeria chrysosperma</name>
    <dbReference type="NCBI Taxonomy" id="252740"/>
    <lineage>
        <taxon>Eukaryota</taxon>
        <taxon>Fungi</taxon>
        <taxon>Dikarya</taxon>
        <taxon>Ascomycota</taxon>
        <taxon>Pezizomycotina</taxon>
        <taxon>Sordariomycetes</taxon>
        <taxon>Sordariomycetidae</taxon>
        <taxon>Diaporthales</taxon>
        <taxon>Cytosporaceae</taxon>
        <taxon>Cytospora</taxon>
    </lineage>
</organism>
<keyword evidence="2" id="KW-0328">Glycosyltransferase</keyword>
<reference evidence="8 9" key="1">
    <citation type="submission" date="2015-09" db="EMBL/GenBank/DDBJ databases">
        <title>Host preference determinants of Valsa canker pathogens revealed by comparative genomics.</title>
        <authorList>
            <person name="Yin Z."/>
            <person name="Huang L."/>
        </authorList>
    </citation>
    <scope>NUCLEOTIDE SEQUENCE [LARGE SCALE GENOMIC DNA]</scope>
    <source>
        <strain evidence="8 9">YSFL</strain>
    </source>
</reference>
<dbReference type="PANTHER" id="PTHR47844:SF1">
    <property type="entry name" value="EXOSTOSIN-LIKE 2"/>
    <property type="match status" value="1"/>
</dbReference>
<accession>A0A423VGF2</accession>
<proteinExistence type="predicted"/>
<protein>
    <recommendedName>
        <fullName evidence="10">Glycosyltransferase 2-like domain-containing protein</fullName>
    </recommendedName>
</protein>
<dbReference type="OrthoDB" id="2849215at2759"/>
<evidence type="ECO:0000256" key="5">
    <source>
        <dbReference type="ARBA" id="ARBA00022989"/>
    </source>
</evidence>
<evidence type="ECO:0000256" key="4">
    <source>
        <dbReference type="ARBA" id="ARBA00022692"/>
    </source>
</evidence>
<dbReference type="AlphaFoldDB" id="A0A423VGF2"/>
<dbReference type="Gene3D" id="3.90.550.10">
    <property type="entry name" value="Spore Coat Polysaccharide Biosynthesis Protein SpsA, Chain A"/>
    <property type="match status" value="1"/>
</dbReference>
<evidence type="ECO:0000256" key="3">
    <source>
        <dbReference type="ARBA" id="ARBA00022679"/>
    </source>
</evidence>
<dbReference type="GO" id="GO:0016020">
    <property type="term" value="C:membrane"/>
    <property type="evidence" value="ECO:0007669"/>
    <property type="project" value="UniProtKB-SubCell"/>
</dbReference>
<dbReference type="InterPro" id="IPR052427">
    <property type="entry name" value="Glycosyltrans_GT2/GT47"/>
</dbReference>
<evidence type="ECO:0000256" key="7">
    <source>
        <dbReference type="ARBA" id="ARBA00023180"/>
    </source>
</evidence>
<keyword evidence="5" id="KW-1133">Transmembrane helix</keyword>
<dbReference type="InterPro" id="IPR029044">
    <property type="entry name" value="Nucleotide-diphossugar_trans"/>
</dbReference>
<evidence type="ECO:0008006" key="10">
    <source>
        <dbReference type="Google" id="ProtNLM"/>
    </source>
</evidence>
<evidence type="ECO:0000256" key="6">
    <source>
        <dbReference type="ARBA" id="ARBA00023136"/>
    </source>
</evidence>
<keyword evidence="7" id="KW-0325">Glycoprotein</keyword>
<sequence length="431" mass="48362">MSSTGLAVLGLMRAKGYVEGIISNHYGKQYQPYPIVKNPQFTTKDVTVVCALLNPPKIFSECLKTWLGNNPKEVILVTNYDYYDGVLAALQSYDLTEDDRAKIKVFHLEEGIYGHRLQHALGFKMATGKIMAVTDDQILWSDHTLECMLPCFEDAKVGAAGGPLSVYIPPERRDPDIITPWEVAGTKYLFGGRGGGTAYWVADKWTWCLAGCTWLARTAIFQDPGFINSFTNDQWNGKPLNSGGDNFITRYLHQHGHIIAVQYDDAATVWRTVKSSSTMIDQRLLPQTYRHNYVLYGTCNRLLRVPLGICQLAAWGHAGCYHPKLTLVYLTYCIWKQYPGYKNFFRAYPYMLTVRNILAAITCDYSWLLIGIWGLCTLSTDTWVHGDGNTAEKQPGVMEQNHEDLVKPTDSVTETRGGVYGGALVDVEAHV</sequence>
<keyword evidence="6" id="KW-0472">Membrane</keyword>
<evidence type="ECO:0000256" key="1">
    <source>
        <dbReference type="ARBA" id="ARBA00004370"/>
    </source>
</evidence>